<protein>
    <submittedName>
        <fullName evidence="1">Uncharacterized protein</fullName>
    </submittedName>
</protein>
<organism evidence="1 2">
    <name type="scientific">Congregibacter variabilis</name>
    <dbReference type="NCBI Taxonomy" id="3081200"/>
    <lineage>
        <taxon>Bacteria</taxon>
        <taxon>Pseudomonadati</taxon>
        <taxon>Pseudomonadota</taxon>
        <taxon>Gammaproteobacteria</taxon>
        <taxon>Cellvibrionales</taxon>
        <taxon>Halieaceae</taxon>
        <taxon>Congregibacter</taxon>
    </lineage>
</organism>
<evidence type="ECO:0000313" key="2">
    <source>
        <dbReference type="Proteomes" id="UP001626537"/>
    </source>
</evidence>
<dbReference type="Proteomes" id="UP001626537">
    <property type="component" value="Chromosome"/>
</dbReference>
<reference evidence="1 2" key="1">
    <citation type="submission" date="2023-10" db="EMBL/GenBank/DDBJ databases">
        <title>Two novel species belonging to the OM43/NOR5 clade.</title>
        <authorList>
            <person name="Park M."/>
        </authorList>
    </citation>
    <scope>NUCLEOTIDE SEQUENCE [LARGE SCALE GENOMIC DNA]</scope>
    <source>
        <strain evidence="1 2">IMCC43200</strain>
    </source>
</reference>
<sequence>MFIDSFGKEHEGEVLGVTKDYFWLLAMDLKTVFVDHPNCIERRNGKEYIQSPDHAVNADSLFNSQNRVESYIFDLYCDDPEDMKRHLDMLRLLRVL</sequence>
<gene>
    <name evidence="1" type="ORF">R0135_14165</name>
</gene>
<dbReference type="EMBL" id="CP136864">
    <property type="protein sequence ID" value="WOJ92923.1"/>
    <property type="molecule type" value="Genomic_DNA"/>
</dbReference>
<keyword evidence="2" id="KW-1185">Reference proteome</keyword>
<name>A0ABZ0I081_9GAMM</name>
<accession>A0ABZ0I081</accession>
<proteinExistence type="predicted"/>
<evidence type="ECO:0000313" key="1">
    <source>
        <dbReference type="EMBL" id="WOJ92923.1"/>
    </source>
</evidence>
<dbReference type="RefSeq" id="WP_407347581.1">
    <property type="nucleotide sequence ID" value="NZ_CP136864.1"/>
</dbReference>